<keyword evidence="4" id="KW-1185">Reference proteome</keyword>
<comment type="caution">
    <text evidence="3">The sequence shown here is derived from an EMBL/GenBank/DDBJ whole genome shotgun (WGS) entry which is preliminary data.</text>
</comment>
<dbReference type="EMBL" id="SBLB01000001">
    <property type="protein sequence ID" value="RYC70635.1"/>
    <property type="molecule type" value="Genomic_DNA"/>
</dbReference>
<dbReference type="Proteomes" id="UP000290407">
    <property type="component" value="Unassembled WGS sequence"/>
</dbReference>
<sequence>MTDVSVIILTFNEEKHLARCLQSLQSFTDKIFIVDSFSTDRTVEIAQSMGAVVVQNAWVNYATQFNFGIANTPFKTDWLMRMDADEYVLPELSHEITQRLPTLAADISGIYVKRRVMFFNRWMRRGGYYPIWLLRLWRRGQGLCEEIWMDEHIKLADQQGSPAQTAHFQHDLVDHNLNNLTWWTQKHNQYAIREAIDLLNIKYNFEDAKRVTPKLFGSQEQRTRFLKLQYASLPLFTRPFLYFLYRYIIRLGFLDGRPGLMWHFLQGLWYRFLVDAKLYEVYHTVGHDKQAIIDYFQSEYGKNLKPGRPHPVG</sequence>
<feature type="domain" description="Glycosyltransferase 2-like" evidence="2">
    <location>
        <begin position="5"/>
        <end position="132"/>
    </location>
</feature>
<proteinExistence type="inferred from homology"/>
<dbReference type="SUPFAM" id="SSF53448">
    <property type="entry name" value="Nucleotide-diphospho-sugar transferases"/>
    <property type="match status" value="1"/>
</dbReference>
<dbReference type="Gene3D" id="3.90.550.10">
    <property type="entry name" value="Spore Coat Polysaccharide Biosynthesis Protein SpsA, Chain A"/>
    <property type="match status" value="1"/>
</dbReference>
<dbReference type="CDD" id="cd02511">
    <property type="entry name" value="Beta4Glucosyltransferase"/>
    <property type="match status" value="1"/>
</dbReference>
<dbReference type="InterPro" id="IPR029044">
    <property type="entry name" value="Nucleotide-diphossugar_trans"/>
</dbReference>
<gene>
    <name evidence="3" type="ORF">EQG79_00340</name>
</gene>
<dbReference type="GO" id="GO:0016740">
    <property type="term" value="F:transferase activity"/>
    <property type="evidence" value="ECO:0007669"/>
    <property type="project" value="UniProtKB-KW"/>
</dbReference>
<dbReference type="AlphaFoldDB" id="A0A4Q2USB2"/>
<evidence type="ECO:0000313" key="4">
    <source>
        <dbReference type="Proteomes" id="UP000290407"/>
    </source>
</evidence>
<accession>A0A4Q2USB2</accession>
<keyword evidence="3" id="KW-0808">Transferase</keyword>
<dbReference type="PANTHER" id="PTHR43630">
    <property type="entry name" value="POLY-BETA-1,6-N-ACETYL-D-GLUCOSAMINE SYNTHASE"/>
    <property type="match status" value="1"/>
</dbReference>
<evidence type="ECO:0000256" key="1">
    <source>
        <dbReference type="ARBA" id="ARBA00038494"/>
    </source>
</evidence>
<organism evidence="3 4">
    <name type="scientific">Spirosoma sordidisoli</name>
    <dbReference type="NCBI Taxonomy" id="2502893"/>
    <lineage>
        <taxon>Bacteria</taxon>
        <taxon>Pseudomonadati</taxon>
        <taxon>Bacteroidota</taxon>
        <taxon>Cytophagia</taxon>
        <taxon>Cytophagales</taxon>
        <taxon>Cytophagaceae</taxon>
        <taxon>Spirosoma</taxon>
    </lineage>
</organism>
<dbReference type="PANTHER" id="PTHR43630:SF2">
    <property type="entry name" value="GLYCOSYLTRANSFERASE"/>
    <property type="match status" value="1"/>
</dbReference>
<dbReference type="RefSeq" id="WP_129598716.1">
    <property type="nucleotide sequence ID" value="NZ_SBLB01000001.1"/>
</dbReference>
<name>A0A4Q2USB2_9BACT</name>
<comment type="similarity">
    <text evidence="1">Belongs to the glycosyltransferase 2 family. WaaE/KdtX subfamily.</text>
</comment>
<dbReference type="InterPro" id="IPR001173">
    <property type="entry name" value="Glyco_trans_2-like"/>
</dbReference>
<protein>
    <submittedName>
        <fullName evidence="3">Glycosyltransferase family 2 protein</fullName>
    </submittedName>
</protein>
<evidence type="ECO:0000313" key="3">
    <source>
        <dbReference type="EMBL" id="RYC70635.1"/>
    </source>
</evidence>
<reference evidence="3 4" key="1">
    <citation type="submission" date="2019-01" db="EMBL/GenBank/DDBJ databases">
        <title>Spirosoma flava sp. nov., a propanil-degrading bacterium isolated from herbicide-contaminated soil.</title>
        <authorList>
            <person name="Zhang L."/>
            <person name="Jiang J.-D."/>
        </authorList>
    </citation>
    <scope>NUCLEOTIDE SEQUENCE [LARGE SCALE GENOMIC DNA]</scope>
    <source>
        <strain evidence="3 4">TY50</strain>
    </source>
</reference>
<dbReference type="Pfam" id="PF00535">
    <property type="entry name" value="Glycos_transf_2"/>
    <property type="match status" value="1"/>
</dbReference>
<evidence type="ECO:0000259" key="2">
    <source>
        <dbReference type="Pfam" id="PF00535"/>
    </source>
</evidence>